<dbReference type="PROSITE" id="PS00560">
    <property type="entry name" value="CARBOXYPEPT_SER_HIS"/>
    <property type="match status" value="1"/>
</dbReference>
<evidence type="ECO:0000313" key="11">
    <source>
        <dbReference type="Proteomes" id="UP001054902"/>
    </source>
</evidence>
<dbReference type="Pfam" id="PF00450">
    <property type="entry name" value="Peptidase_S10"/>
    <property type="match status" value="1"/>
</dbReference>
<sequence length="684" mass="77410">MKLSILCLLSIALQKTQVLARRRLPQEVLMTETITSDLQLRSLQQQSSSSSTSSSTSRRADELPDALDHLVTDLPYLSQDSFPTEHYAGHIPASHDDDKKLFYWLFLPDTSNLKNPHSMKNVNMFTDGDKFLNDDDIPLLIWLNGGPGCSSMDGLWLENGPFRLVSPQASGSNDWRIEINPYSWHKSPAYVLYVDQPVGTGLSFTKHGKYCKNDLEINIDFHLFLENFMKVHKDLFLKDQPVMNGSVEQWVMKRPLYFSGESHAGHYIPSMMDYILKRNDDLNTDTMTRVLFDLQGAAIGNGWTDPYYQYSASDISYGRAIIDLAQKEALDIKETECKKHLEKGQYASRVCFGLLDSIISDSAGATSRSKLSVYDNRLWELKGAAREFPKGHKDVERYLGGWTGNAYPRDMKVDYQQVLKAIHAEESVAAKQRYQECTDPPYNALSGFDGLGVRDEVVRILHHNMKPRLLFFNGVNDMICNHVGNENYLDHLPWNNRKDWVLQKRFAWSPIPEMTAPAGFMKQYDNLSFLKVMNSGHMVPMDVPEIALAMMQSFMFPGLTASFESGGQALTRSDPTLTTTQECVCHETHCDECPVCPRQSIPSVLDEINDESDDDDNEGEFEDTSRFARMVQSEEFHGGWIGTIIGVSLTLTLVMIRDRRRAAEASNLSGDDLTALRQPDAEVI</sequence>
<evidence type="ECO:0000256" key="6">
    <source>
        <dbReference type="ARBA" id="ARBA00023180"/>
    </source>
</evidence>
<dbReference type="GO" id="GO:0004185">
    <property type="term" value="F:serine-type carboxypeptidase activity"/>
    <property type="evidence" value="ECO:0007669"/>
    <property type="project" value="InterPro"/>
</dbReference>
<feature type="signal peptide" evidence="9">
    <location>
        <begin position="1"/>
        <end position="20"/>
    </location>
</feature>
<keyword evidence="5" id="KW-0378">Hydrolase</keyword>
<comment type="caution">
    <text evidence="10">The sequence shown here is derived from an EMBL/GenBank/DDBJ whole genome shotgun (WGS) entry which is preliminary data.</text>
</comment>
<dbReference type="AlphaFoldDB" id="A0AAD3CXD9"/>
<reference evidence="10 11" key="1">
    <citation type="journal article" date="2021" name="Sci. Rep.">
        <title>The genome of the diatom Chaetoceros tenuissimus carries an ancient integrated fragment of an extant virus.</title>
        <authorList>
            <person name="Hongo Y."/>
            <person name="Kimura K."/>
            <person name="Takaki Y."/>
            <person name="Yoshida Y."/>
            <person name="Baba S."/>
            <person name="Kobayashi G."/>
            <person name="Nagasaki K."/>
            <person name="Hano T."/>
            <person name="Tomaru Y."/>
        </authorList>
    </citation>
    <scope>NUCLEOTIDE SEQUENCE [LARGE SCALE GENOMIC DNA]</scope>
    <source>
        <strain evidence="10 11">NIES-3715</strain>
    </source>
</reference>
<gene>
    <name evidence="10" type="ORF">CTEN210_10125</name>
</gene>
<dbReference type="GO" id="GO:0006508">
    <property type="term" value="P:proteolysis"/>
    <property type="evidence" value="ECO:0007669"/>
    <property type="project" value="UniProtKB-KW"/>
</dbReference>
<keyword evidence="8" id="KW-1133">Transmembrane helix</keyword>
<evidence type="ECO:0000256" key="8">
    <source>
        <dbReference type="SAM" id="Phobius"/>
    </source>
</evidence>
<evidence type="ECO:0008006" key="12">
    <source>
        <dbReference type="Google" id="ProtNLM"/>
    </source>
</evidence>
<evidence type="ECO:0000256" key="2">
    <source>
        <dbReference type="ARBA" id="ARBA00022645"/>
    </source>
</evidence>
<dbReference type="InterPro" id="IPR033124">
    <property type="entry name" value="Ser_caboxypep_his_AS"/>
</dbReference>
<keyword evidence="4 9" id="KW-0732">Signal</keyword>
<dbReference type="PANTHER" id="PTHR11802:SF3">
    <property type="entry name" value="RETINOID-INDUCIBLE SERINE CARBOXYPEPTIDASE"/>
    <property type="match status" value="1"/>
</dbReference>
<keyword evidence="2" id="KW-0121">Carboxypeptidase</keyword>
<dbReference type="PANTHER" id="PTHR11802">
    <property type="entry name" value="SERINE PROTEASE FAMILY S10 SERINE CARBOXYPEPTIDASE"/>
    <property type="match status" value="1"/>
</dbReference>
<feature type="compositionally biased region" description="Low complexity" evidence="7">
    <location>
        <begin position="40"/>
        <end position="57"/>
    </location>
</feature>
<feature type="transmembrane region" description="Helical" evidence="8">
    <location>
        <begin position="636"/>
        <end position="656"/>
    </location>
</feature>
<dbReference type="SUPFAM" id="SSF53474">
    <property type="entry name" value="alpha/beta-Hydrolases"/>
    <property type="match status" value="1"/>
</dbReference>
<dbReference type="InterPro" id="IPR001563">
    <property type="entry name" value="Peptidase_S10"/>
</dbReference>
<keyword evidence="6" id="KW-0325">Glycoprotein</keyword>
<dbReference type="EMBL" id="BLLK01000047">
    <property type="protein sequence ID" value="GFH53649.1"/>
    <property type="molecule type" value="Genomic_DNA"/>
</dbReference>
<dbReference type="Gene3D" id="3.40.50.1820">
    <property type="entry name" value="alpha/beta hydrolase"/>
    <property type="match status" value="1"/>
</dbReference>
<evidence type="ECO:0000256" key="1">
    <source>
        <dbReference type="ARBA" id="ARBA00009431"/>
    </source>
</evidence>
<dbReference type="Proteomes" id="UP001054902">
    <property type="component" value="Unassembled WGS sequence"/>
</dbReference>
<keyword evidence="8" id="KW-0812">Transmembrane</keyword>
<evidence type="ECO:0000256" key="9">
    <source>
        <dbReference type="SAM" id="SignalP"/>
    </source>
</evidence>
<dbReference type="PRINTS" id="PR00724">
    <property type="entry name" value="CRBOXYPTASEC"/>
</dbReference>
<accession>A0AAD3CXD9</accession>
<evidence type="ECO:0000256" key="3">
    <source>
        <dbReference type="ARBA" id="ARBA00022670"/>
    </source>
</evidence>
<comment type="similarity">
    <text evidence="1">Belongs to the peptidase S10 family.</text>
</comment>
<keyword evidence="11" id="KW-1185">Reference proteome</keyword>
<feature type="chain" id="PRO_5041951477" description="Carboxypeptidase" evidence="9">
    <location>
        <begin position="21"/>
        <end position="684"/>
    </location>
</feature>
<keyword evidence="8" id="KW-0472">Membrane</keyword>
<evidence type="ECO:0000256" key="4">
    <source>
        <dbReference type="ARBA" id="ARBA00022729"/>
    </source>
</evidence>
<evidence type="ECO:0000256" key="7">
    <source>
        <dbReference type="SAM" id="MobiDB-lite"/>
    </source>
</evidence>
<organism evidence="10 11">
    <name type="scientific">Chaetoceros tenuissimus</name>
    <dbReference type="NCBI Taxonomy" id="426638"/>
    <lineage>
        <taxon>Eukaryota</taxon>
        <taxon>Sar</taxon>
        <taxon>Stramenopiles</taxon>
        <taxon>Ochrophyta</taxon>
        <taxon>Bacillariophyta</taxon>
        <taxon>Coscinodiscophyceae</taxon>
        <taxon>Chaetocerotophycidae</taxon>
        <taxon>Chaetocerotales</taxon>
        <taxon>Chaetocerotaceae</taxon>
        <taxon>Chaetoceros</taxon>
    </lineage>
</organism>
<dbReference type="InterPro" id="IPR029058">
    <property type="entry name" value="AB_hydrolase_fold"/>
</dbReference>
<keyword evidence="3" id="KW-0645">Protease</keyword>
<proteinExistence type="inferred from homology"/>
<feature type="region of interest" description="Disordered" evidence="7">
    <location>
        <begin position="40"/>
        <end position="61"/>
    </location>
</feature>
<protein>
    <recommendedName>
        <fullName evidence="12">Carboxypeptidase</fullName>
    </recommendedName>
</protein>
<evidence type="ECO:0000313" key="10">
    <source>
        <dbReference type="EMBL" id="GFH53649.1"/>
    </source>
</evidence>
<evidence type="ECO:0000256" key="5">
    <source>
        <dbReference type="ARBA" id="ARBA00022801"/>
    </source>
</evidence>
<name>A0AAD3CXD9_9STRA</name>